<dbReference type="NCBIfam" id="NF042914">
    <property type="entry name" value="SAV915_dom"/>
    <property type="match status" value="1"/>
</dbReference>
<dbReference type="PATRIC" id="fig|953739.5.peg.5917"/>
<dbReference type="Proteomes" id="UP000006854">
    <property type="component" value="Chromosome"/>
</dbReference>
<dbReference type="InterPro" id="IPR049975">
    <property type="entry name" value="SAV_915-like_dom"/>
</dbReference>
<dbReference type="STRING" id="953739.SVEN_0351"/>
<accession>F2R5X7</accession>
<gene>
    <name evidence="2" type="ordered locus">SVEN_0351</name>
</gene>
<evidence type="ECO:0000256" key="1">
    <source>
        <dbReference type="SAM" id="MobiDB-lite"/>
    </source>
</evidence>
<feature type="region of interest" description="Disordered" evidence="1">
    <location>
        <begin position="1"/>
        <end position="40"/>
    </location>
</feature>
<proteinExistence type="predicted"/>
<protein>
    <recommendedName>
        <fullName evidence="4">SseB protein N-terminal domain-containing protein</fullName>
    </recommendedName>
</protein>
<sequence>MRVLPDGGGQGPARGGDRRPGTRHPVSGTAGVAMSSNVAPSRKAFQCGNPWLPSEVRWLPGNSLKALACGKTRRPGGSPDLPPLARWLPPYPARYADRVHPAPHPGQQPYRCQRGVWMGRVPVRGALGGPRERWSPGIASRTPPVRPCRGPCLVPREEPMADALYGDDAEPGEPFPAGRLYVPVRPGTRGCVTRLFRTPVGDRTAVAFTDPARLRAVLGADQPWIRLSEPALRALMNPLDVRELRIDPVLTAPAPAPALAAAVPASGRTAEPARPQPRPLTALAS</sequence>
<feature type="region of interest" description="Disordered" evidence="1">
    <location>
        <begin position="260"/>
        <end position="285"/>
    </location>
</feature>
<dbReference type="EMBL" id="FR845719">
    <property type="protein sequence ID" value="CCA53638.1"/>
    <property type="molecule type" value="Genomic_DNA"/>
</dbReference>
<dbReference type="HOGENOM" id="CLU_976345_0_0_11"/>
<keyword evidence="3" id="KW-1185">Reference proteome</keyword>
<feature type="compositionally biased region" description="Gly residues" evidence="1">
    <location>
        <begin position="1"/>
        <end position="14"/>
    </location>
</feature>
<name>F2R5X7_STRVP</name>
<organism evidence="2 3">
    <name type="scientific">Streptomyces venezuelae (strain ATCC 10712 / CBS 650.69 / DSM 40230 / JCM 4526 / NBRC 13096 / PD 04745)</name>
    <dbReference type="NCBI Taxonomy" id="953739"/>
    <lineage>
        <taxon>Bacteria</taxon>
        <taxon>Bacillati</taxon>
        <taxon>Actinomycetota</taxon>
        <taxon>Actinomycetes</taxon>
        <taxon>Kitasatosporales</taxon>
        <taxon>Streptomycetaceae</taxon>
        <taxon>Streptomyces</taxon>
    </lineage>
</organism>
<dbReference type="eggNOG" id="ENOG503207F">
    <property type="taxonomic scope" value="Bacteria"/>
</dbReference>
<reference evidence="2 3" key="1">
    <citation type="journal article" date="2011" name="BMC Genomics">
        <title>Genome-wide analysis of the role of GlnR in Streptomyces venezuelae provides new insights into global nitrogen regulation in actinomycetes.</title>
        <authorList>
            <person name="Pullan S.T."/>
            <person name="Bibb M.J."/>
            <person name="Merrick M."/>
        </authorList>
    </citation>
    <scope>NUCLEOTIDE SEQUENCE [LARGE SCALE GENOMIC DNA]</scope>
    <source>
        <strain evidence="2">ATCC 10712</strain>
    </source>
</reference>
<evidence type="ECO:0000313" key="3">
    <source>
        <dbReference type="Proteomes" id="UP000006854"/>
    </source>
</evidence>
<dbReference type="KEGG" id="sve:SVEN_0351"/>
<dbReference type="AlphaFoldDB" id="F2R5X7"/>
<evidence type="ECO:0000313" key="2">
    <source>
        <dbReference type="EMBL" id="CCA53638.1"/>
    </source>
</evidence>
<evidence type="ECO:0008006" key="4">
    <source>
        <dbReference type="Google" id="ProtNLM"/>
    </source>
</evidence>